<feature type="compositionally biased region" description="Polar residues" evidence="1">
    <location>
        <begin position="73"/>
        <end position="82"/>
    </location>
</feature>
<dbReference type="OrthoDB" id="365042at2759"/>
<keyword evidence="2" id="KW-0812">Transmembrane</keyword>
<organism evidence="3 4">
    <name type="scientific">Besnoitia besnoiti</name>
    <name type="common">Apicomplexan protozoan</name>
    <dbReference type="NCBI Taxonomy" id="94643"/>
    <lineage>
        <taxon>Eukaryota</taxon>
        <taxon>Sar</taxon>
        <taxon>Alveolata</taxon>
        <taxon>Apicomplexa</taxon>
        <taxon>Conoidasida</taxon>
        <taxon>Coccidia</taxon>
        <taxon>Eucoccidiorida</taxon>
        <taxon>Eimeriorina</taxon>
        <taxon>Sarcocystidae</taxon>
        <taxon>Besnoitia</taxon>
    </lineage>
</organism>
<dbReference type="GeneID" id="40310563"/>
<keyword evidence="2" id="KW-0472">Membrane</keyword>
<evidence type="ECO:0000256" key="1">
    <source>
        <dbReference type="SAM" id="MobiDB-lite"/>
    </source>
</evidence>
<evidence type="ECO:0008006" key="5">
    <source>
        <dbReference type="Google" id="ProtNLM"/>
    </source>
</evidence>
<comment type="caution">
    <text evidence="3">The sequence shown here is derived from an EMBL/GenBank/DDBJ whole genome shotgun (WGS) entry which is preliminary data.</text>
</comment>
<sequence length="298" mass="32666">MTSAAVLSQPEGPVPETQPGARSPRQGAGSPASQAAATSAPENSTSGYHPEERDSLQKGESKAQDAQEKSSGRLGQQQSHDGTTVHRGGKSHFPLDPVVNFLFGLIMSTFAVLAAAGIARISLPPQHPFQEYIGFILDHAPRLGLSGAVKVTPFLVRAAEASREAGYQVIANYLDRAIACPHTESLFVYGFTTLAFLPAVVVGWGLWRYKKEREIEVSPPQHMFCSNTMTPEQFADRRFTYEALAQLMKDPDFLKLKAQRAIQGSEAWNWQKRVREHPEEEEDASEEGESDDEQDGSN</sequence>
<feature type="transmembrane region" description="Helical" evidence="2">
    <location>
        <begin position="98"/>
        <end position="119"/>
    </location>
</feature>
<reference evidence="3 4" key="1">
    <citation type="submission" date="2017-09" db="EMBL/GenBank/DDBJ databases">
        <title>Genome sequencing of Besnoitia besnoiti strain Bb-Ger1.</title>
        <authorList>
            <person name="Schares G."/>
            <person name="Venepally P."/>
            <person name="Lorenzi H.A."/>
        </authorList>
    </citation>
    <scope>NUCLEOTIDE SEQUENCE [LARGE SCALE GENOMIC DNA]</scope>
    <source>
        <strain evidence="3 4">Bb-Ger1</strain>
    </source>
</reference>
<feature type="region of interest" description="Disordered" evidence="1">
    <location>
        <begin position="1"/>
        <end position="90"/>
    </location>
</feature>
<keyword evidence="2" id="KW-1133">Transmembrane helix</keyword>
<gene>
    <name evidence="3" type="ORF">BESB_056340</name>
</gene>
<dbReference type="RefSeq" id="XP_029219992.1">
    <property type="nucleotide sequence ID" value="XM_029364069.1"/>
</dbReference>
<evidence type="ECO:0000256" key="2">
    <source>
        <dbReference type="SAM" id="Phobius"/>
    </source>
</evidence>
<feature type="compositionally biased region" description="Low complexity" evidence="1">
    <location>
        <begin position="26"/>
        <end position="41"/>
    </location>
</feature>
<feature type="region of interest" description="Disordered" evidence="1">
    <location>
        <begin position="269"/>
        <end position="298"/>
    </location>
</feature>
<dbReference type="AlphaFoldDB" id="A0A2A9MJZ5"/>
<dbReference type="KEGG" id="bbes:BESB_056340"/>
<accession>A0A2A9MJZ5</accession>
<dbReference type="VEuPathDB" id="ToxoDB:BESB_056340"/>
<dbReference type="EMBL" id="NWUJ01000004">
    <property type="protein sequence ID" value="PFH35983.1"/>
    <property type="molecule type" value="Genomic_DNA"/>
</dbReference>
<evidence type="ECO:0000313" key="3">
    <source>
        <dbReference type="EMBL" id="PFH35983.1"/>
    </source>
</evidence>
<proteinExistence type="predicted"/>
<feature type="transmembrane region" description="Helical" evidence="2">
    <location>
        <begin position="186"/>
        <end position="207"/>
    </location>
</feature>
<dbReference type="Proteomes" id="UP000224006">
    <property type="component" value="Chromosome IV"/>
</dbReference>
<protein>
    <recommendedName>
        <fullName evidence="5">Transmembrane protein</fullName>
    </recommendedName>
</protein>
<feature type="compositionally biased region" description="Basic and acidic residues" evidence="1">
    <location>
        <begin position="49"/>
        <end position="71"/>
    </location>
</feature>
<keyword evidence="4" id="KW-1185">Reference proteome</keyword>
<feature type="compositionally biased region" description="Acidic residues" evidence="1">
    <location>
        <begin position="279"/>
        <end position="298"/>
    </location>
</feature>
<name>A0A2A9MJZ5_BESBE</name>
<evidence type="ECO:0000313" key="4">
    <source>
        <dbReference type="Proteomes" id="UP000224006"/>
    </source>
</evidence>